<accession>A0A9P7Z069</accession>
<keyword evidence="2" id="KW-0813">Transport</keyword>
<evidence type="ECO:0000256" key="2">
    <source>
        <dbReference type="ARBA" id="ARBA00022448"/>
    </source>
</evidence>
<dbReference type="InterPro" id="IPR036259">
    <property type="entry name" value="MFS_trans_sf"/>
</dbReference>
<evidence type="ECO:0000256" key="7">
    <source>
        <dbReference type="SAM" id="Phobius"/>
    </source>
</evidence>
<keyword evidence="9" id="KW-1185">Reference proteome</keyword>
<comment type="caution">
    <text evidence="8">The sequence shown here is derived from an EMBL/GenBank/DDBJ whole genome shotgun (WGS) entry which is preliminary data.</text>
</comment>
<dbReference type="OrthoDB" id="2985014at2759"/>
<dbReference type="PANTHER" id="PTHR43791:SF36">
    <property type="entry name" value="TRANSPORTER, PUTATIVE (AFU_ORTHOLOGUE AFUA_6G08340)-RELATED"/>
    <property type="match status" value="1"/>
</dbReference>
<evidence type="ECO:0000313" key="8">
    <source>
        <dbReference type="EMBL" id="KAG9242435.1"/>
    </source>
</evidence>
<evidence type="ECO:0000256" key="3">
    <source>
        <dbReference type="ARBA" id="ARBA00022692"/>
    </source>
</evidence>
<keyword evidence="5 7" id="KW-0472">Membrane</keyword>
<evidence type="ECO:0000256" key="5">
    <source>
        <dbReference type="ARBA" id="ARBA00023136"/>
    </source>
</evidence>
<evidence type="ECO:0000256" key="6">
    <source>
        <dbReference type="SAM" id="MobiDB-lite"/>
    </source>
</evidence>
<protein>
    <submittedName>
        <fullName evidence="8">Uncharacterized protein</fullName>
    </submittedName>
</protein>
<evidence type="ECO:0000256" key="4">
    <source>
        <dbReference type="ARBA" id="ARBA00022989"/>
    </source>
</evidence>
<evidence type="ECO:0000256" key="1">
    <source>
        <dbReference type="ARBA" id="ARBA00004141"/>
    </source>
</evidence>
<comment type="subcellular location">
    <subcellularLocation>
        <location evidence="1">Membrane</location>
        <topology evidence="1">Multi-pass membrane protein</topology>
    </subcellularLocation>
</comment>
<evidence type="ECO:0000313" key="9">
    <source>
        <dbReference type="Proteomes" id="UP000887226"/>
    </source>
</evidence>
<feature type="transmembrane region" description="Helical" evidence="7">
    <location>
        <begin position="159"/>
        <end position="179"/>
    </location>
</feature>
<dbReference type="GO" id="GO:0016020">
    <property type="term" value="C:membrane"/>
    <property type="evidence" value="ECO:0007669"/>
    <property type="project" value="UniProtKB-SubCell"/>
</dbReference>
<feature type="region of interest" description="Disordered" evidence="6">
    <location>
        <begin position="350"/>
        <end position="370"/>
    </location>
</feature>
<feature type="transmembrane region" description="Helical" evidence="7">
    <location>
        <begin position="253"/>
        <end position="270"/>
    </location>
</feature>
<dbReference type="SUPFAM" id="SSF103473">
    <property type="entry name" value="MFS general substrate transporter"/>
    <property type="match status" value="1"/>
</dbReference>
<reference evidence="8" key="1">
    <citation type="journal article" date="2021" name="IMA Fungus">
        <title>Genomic characterization of three marine fungi, including Emericellopsis atlantica sp. nov. with signatures of a generalist lifestyle and marine biomass degradation.</title>
        <authorList>
            <person name="Hagestad O.C."/>
            <person name="Hou L."/>
            <person name="Andersen J.H."/>
            <person name="Hansen E.H."/>
            <person name="Altermark B."/>
            <person name="Li C."/>
            <person name="Kuhnert E."/>
            <person name="Cox R.J."/>
            <person name="Crous P.W."/>
            <person name="Spatafora J.W."/>
            <person name="Lail K."/>
            <person name="Amirebrahimi M."/>
            <person name="Lipzen A."/>
            <person name="Pangilinan J."/>
            <person name="Andreopoulos W."/>
            <person name="Hayes R.D."/>
            <person name="Ng V."/>
            <person name="Grigoriev I.V."/>
            <person name="Jackson S.A."/>
            <person name="Sutton T.D.S."/>
            <person name="Dobson A.D.W."/>
            <person name="Rama T."/>
        </authorList>
    </citation>
    <scope>NUCLEOTIDE SEQUENCE</scope>
    <source>
        <strain evidence="8">TRa3180A</strain>
    </source>
</reference>
<keyword evidence="3 7" id="KW-0812">Transmembrane</keyword>
<feature type="region of interest" description="Disordered" evidence="6">
    <location>
        <begin position="1"/>
        <end position="23"/>
    </location>
</feature>
<dbReference type="Gene3D" id="1.20.1250.20">
    <property type="entry name" value="MFS general substrate transporter like domains"/>
    <property type="match status" value="1"/>
</dbReference>
<dbReference type="Proteomes" id="UP000887226">
    <property type="component" value="Unassembled WGS sequence"/>
</dbReference>
<feature type="transmembrane region" description="Helical" evidence="7">
    <location>
        <begin position="276"/>
        <end position="298"/>
    </location>
</feature>
<organism evidence="8 9">
    <name type="scientific">Calycina marina</name>
    <dbReference type="NCBI Taxonomy" id="1763456"/>
    <lineage>
        <taxon>Eukaryota</taxon>
        <taxon>Fungi</taxon>
        <taxon>Dikarya</taxon>
        <taxon>Ascomycota</taxon>
        <taxon>Pezizomycotina</taxon>
        <taxon>Leotiomycetes</taxon>
        <taxon>Helotiales</taxon>
        <taxon>Pezizellaceae</taxon>
        <taxon>Calycina</taxon>
    </lineage>
</organism>
<name>A0A9P7Z069_9HELO</name>
<dbReference type="EMBL" id="MU254074">
    <property type="protein sequence ID" value="KAG9242435.1"/>
    <property type="molecule type" value="Genomic_DNA"/>
</dbReference>
<gene>
    <name evidence="8" type="ORF">BJ878DRAFT_535901</name>
</gene>
<dbReference type="AlphaFoldDB" id="A0A9P7Z069"/>
<keyword evidence="4 7" id="KW-1133">Transmembrane helix</keyword>
<sequence length="391" mass="43494">MSVSSEIVSSPGRDANTARETAGTKNDKSVALLVKCSAFQQQRPDLKLEKRVVRKLDNNFIPLLMRRLSYLDRNSFSTPLHMWPSFVVCCKAANTILHATATSWSGMMALRFFLGVYEAGYGTGVPYLLPFFYLRHEIGFHCGMFVSAAPHPGIANWRLLFIIDGLRALCMAAVTWLYFPDSPEKARFPNEGAKDITWVGGVRQICSEEPLYEQAGRSANLVQNCLSAPPYFFSFLLNLVSTYVTYHTQQRGYTFVFFSLLCAMMSALGSMTAVRYTGVCLAAWAIFTYVANILPWVLNNQGLDTKRGVGIAVITIGQCGPILDTNSYSATNVPYYRRGMWTAANKKMYHKQGPKAEKRDGGPTTIGNERDLTAQNTAALEYGGPSFRYIS</sequence>
<dbReference type="GO" id="GO:0022857">
    <property type="term" value="F:transmembrane transporter activity"/>
    <property type="evidence" value="ECO:0007669"/>
    <property type="project" value="TreeGrafter"/>
</dbReference>
<proteinExistence type="predicted"/>
<dbReference type="PANTHER" id="PTHR43791">
    <property type="entry name" value="PERMEASE-RELATED"/>
    <property type="match status" value="1"/>
</dbReference>